<evidence type="ECO:0000313" key="3">
    <source>
        <dbReference type="Proteomes" id="UP000837857"/>
    </source>
</evidence>
<feature type="non-terminal residue" evidence="2">
    <location>
        <position position="705"/>
    </location>
</feature>
<keyword evidence="3" id="KW-1185">Reference proteome</keyword>
<organism evidence="2 3">
    <name type="scientific">Iphiclides podalirius</name>
    <name type="common">scarce swallowtail</name>
    <dbReference type="NCBI Taxonomy" id="110791"/>
    <lineage>
        <taxon>Eukaryota</taxon>
        <taxon>Metazoa</taxon>
        <taxon>Ecdysozoa</taxon>
        <taxon>Arthropoda</taxon>
        <taxon>Hexapoda</taxon>
        <taxon>Insecta</taxon>
        <taxon>Pterygota</taxon>
        <taxon>Neoptera</taxon>
        <taxon>Endopterygota</taxon>
        <taxon>Lepidoptera</taxon>
        <taxon>Glossata</taxon>
        <taxon>Ditrysia</taxon>
        <taxon>Papilionoidea</taxon>
        <taxon>Papilionidae</taxon>
        <taxon>Papilioninae</taxon>
        <taxon>Iphiclides</taxon>
    </lineage>
</organism>
<feature type="compositionally biased region" description="Basic and acidic residues" evidence="1">
    <location>
        <begin position="666"/>
        <end position="699"/>
    </location>
</feature>
<feature type="region of interest" description="Disordered" evidence="1">
    <location>
        <begin position="367"/>
        <end position="407"/>
    </location>
</feature>
<feature type="region of interest" description="Disordered" evidence="1">
    <location>
        <begin position="666"/>
        <end position="705"/>
    </location>
</feature>
<dbReference type="Proteomes" id="UP000837857">
    <property type="component" value="Chromosome 19"/>
</dbReference>
<dbReference type="EMBL" id="OW152831">
    <property type="protein sequence ID" value="CAH2049525.1"/>
    <property type="molecule type" value="Genomic_DNA"/>
</dbReference>
<protein>
    <submittedName>
        <fullName evidence="2">Uncharacterized protein</fullName>
    </submittedName>
</protein>
<evidence type="ECO:0000256" key="1">
    <source>
        <dbReference type="SAM" id="MobiDB-lite"/>
    </source>
</evidence>
<feature type="region of interest" description="Disordered" evidence="1">
    <location>
        <begin position="618"/>
        <end position="648"/>
    </location>
</feature>
<feature type="compositionally biased region" description="Basic and acidic residues" evidence="1">
    <location>
        <begin position="631"/>
        <end position="648"/>
    </location>
</feature>
<gene>
    <name evidence="2" type="ORF">IPOD504_LOCUS6889</name>
</gene>
<sequence length="705" mass="78904">MPNNVGTVLYTAKDRTRTNWSIDELALIHARIYAQKLLPPMNTGVVVNEAYVKTLLVYFKEIYKTVKIESPDARIGDIMTAAVSDALGGFVKSWVLPVTKFAFYGGTVSKDSAQRVVNFYNDVKKFLSSDGSGWRAPDLKELRYVAVNIAPPPALSNARIMKDPCDNLAYLEKTDKGLKIPIPSVTWDNGGAMMFLPLRKRSLISLNSLTSANALLQYYDAAKRCAKTASVSDEADFDKRFESWLIYNVLPHLNDENLYYGLDSVLCLVNKTRDVCDKITSLYMHTNNTHSLISNCSGSFASKKVIFVTIVLFLEICWCIPAMFYLKCSRNKKRTRSKDNFLSVCLSYDEKSVNGVSVFGEVRTRSKHGKEDHGVKFQQKTRLKNKLSGPHHDPIDNSPARLTKSAGPRLAAEPILKSSSSKTHPHTDKQVSGGLLKIDPYCVSVASINTSSSRNIAQKRICSADEIPPAKTITLFKNTHDQRKVCISESPKVEVKRSMILRQKSKHANIKEVPIVLKDSTQTSSVINTKITRILVARDEEDDEKIEKYYDAHKQIKTVEKNSQSERIASKPKTIIMSRKGTKSNVEKPYFGIKIDPQEADMSNLECNEKPLYATKLSKNPGASRGGSRFSAREIKMIPDDEEPTRPSIKDTLVSKIHENRICSVKTETRPTDHKLNSSNEIGEKEISLLDTKSSESDSKLNSTI</sequence>
<reference evidence="2" key="1">
    <citation type="submission" date="2022-03" db="EMBL/GenBank/DDBJ databases">
        <authorList>
            <person name="Martin H S."/>
        </authorList>
    </citation>
    <scope>NUCLEOTIDE SEQUENCE</scope>
</reference>
<proteinExistence type="predicted"/>
<name>A0ABN8IE14_9NEOP</name>
<accession>A0ABN8IE14</accession>
<evidence type="ECO:0000313" key="2">
    <source>
        <dbReference type="EMBL" id="CAH2049525.1"/>
    </source>
</evidence>